<evidence type="ECO:0000256" key="8">
    <source>
        <dbReference type="ARBA" id="ARBA00023267"/>
    </source>
</evidence>
<dbReference type="InterPro" id="IPR011761">
    <property type="entry name" value="ATP-grasp"/>
</dbReference>
<dbReference type="InterPro" id="IPR005481">
    <property type="entry name" value="BC-like_N"/>
</dbReference>
<evidence type="ECO:0000256" key="4">
    <source>
        <dbReference type="ARBA" id="ARBA00017242"/>
    </source>
</evidence>
<evidence type="ECO:0000256" key="6">
    <source>
        <dbReference type="ARBA" id="ARBA00022741"/>
    </source>
</evidence>
<dbReference type="InterPro" id="IPR016185">
    <property type="entry name" value="PreATP-grasp_dom_sf"/>
</dbReference>
<dbReference type="PANTHER" id="PTHR18866:SF127">
    <property type="match status" value="1"/>
</dbReference>
<evidence type="ECO:0000256" key="2">
    <source>
        <dbReference type="ARBA" id="ARBA00004956"/>
    </source>
</evidence>
<dbReference type="AlphaFoldDB" id="A0A553JS96"/>
<dbReference type="SUPFAM" id="SSF52440">
    <property type="entry name" value="PreATP-grasp domain"/>
    <property type="match status" value="1"/>
</dbReference>
<organism evidence="14 15">
    <name type="scientific">Shewanella hanedai</name>
    <name type="common">Alteromonas hanedai</name>
    <dbReference type="NCBI Taxonomy" id="25"/>
    <lineage>
        <taxon>Bacteria</taxon>
        <taxon>Pseudomonadati</taxon>
        <taxon>Pseudomonadota</taxon>
        <taxon>Gammaproteobacteria</taxon>
        <taxon>Alteromonadales</taxon>
        <taxon>Shewanellaceae</taxon>
        <taxon>Shewanella</taxon>
    </lineage>
</organism>
<dbReference type="PROSITE" id="PS50975">
    <property type="entry name" value="ATP_GRASP"/>
    <property type="match status" value="1"/>
</dbReference>
<dbReference type="EMBL" id="VKGK01000005">
    <property type="protein sequence ID" value="TRY15332.1"/>
    <property type="molecule type" value="Genomic_DNA"/>
</dbReference>
<evidence type="ECO:0000256" key="1">
    <source>
        <dbReference type="ARBA" id="ARBA00003761"/>
    </source>
</evidence>
<comment type="caution">
    <text evidence="14">The sequence shown here is derived from an EMBL/GenBank/DDBJ whole genome shotgun (WGS) entry which is preliminary data.</text>
</comment>
<dbReference type="PROSITE" id="PS50979">
    <property type="entry name" value="BC"/>
    <property type="match status" value="1"/>
</dbReference>
<dbReference type="GO" id="GO:0004075">
    <property type="term" value="F:biotin carboxylase activity"/>
    <property type="evidence" value="ECO:0007669"/>
    <property type="project" value="UniProtKB-EC"/>
</dbReference>
<dbReference type="Pfam" id="PF00289">
    <property type="entry name" value="Biotin_carb_N"/>
    <property type="match status" value="1"/>
</dbReference>
<protein>
    <recommendedName>
        <fullName evidence="4">Biotin carboxylase</fullName>
    </recommendedName>
    <alternativeName>
        <fullName evidence="9">Acetyl-coenzyme A carboxylase biotin carboxylase subunit A</fullName>
    </alternativeName>
</protein>
<dbReference type="InterPro" id="IPR005482">
    <property type="entry name" value="Biotin_COase_C"/>
</dbReference>
<dbReference type="OrthoDB" id="9763189at2"/>
<keyword evidence="5" id="KW-0436">Ligase</keyword>
<dbReference type="Pfam" id="PF02785">
    <property type="entry name" value="Biotin_carb_C"/>
    <property type="match status" value="1"/>
</dbReference>
<dbReference type="Pfam" id="PF02786">
    <property type="entry name" value="CPSase_L_D2"/>
    <property type="match status" value="1"/>
</dbReference>
<dbReference type="SMART" id="SM00878">
    <property type="entry name" value="Biotin_carb_C"/>
    <property type="match status" value="1"/>
</dbReference>
<dbReference type="Gene3D" id="3.30.470.20">
    <property type="entry name" value="ATP-grasp fold, B domain"/>
    <property type="match status" value="1"/>
</dbReference>
<name>A0A553JS96_SHEHA</name>
<comment type="function">
    <text evidence="1">This protein is a component of the acetyl coenzyme A carboxylase complex; first, biotin carboxylase catalyzes the carboxylation of the carrier protein and then the transcarboxylase transfers the carboxyl group to form malonyl-CoA.</text>
</comment>
<dbReference type="Proteomes" id="UP000318126">
    <property type="component" value="Unassembled WGS sequence"/>
</dbReference>
<dbReference type="GO" id="GO:0046872">
    <property type="term" value="F:metal ion binding"/>
    <property type="evidence" value="ECO:0007669"/>
    <property type="project" value="InterPro"/>
</dbReference>
<evidence type="ECO:0000259" key="13">
    <source>
        <dbReference type="PROSITE" id="PS50979"/>
    </source>
</evidence>
<evidence type="ECO:0000256" key="11">
    <source>
        <dbReference type="PROSITE-ProRule" id="PRU00409"/>
    </source>
</evidence>
<evidence type="ECO:0000256" key="10">
    <source>
        <dbReference type="ARBA" id="ARBA00048600"/>
    </source>
</evidence>
<reference evidence="15" key="1">
    <citation type="submission" date="2019-07" db="EMBL/GenBank/DDBJ databases">
        <title>Shewanella sp. YLB-08 draft genomic sequence.</title>
        <authorList>
            <person name="Yu L."/>
        </authorList>
    </citation>
    <scope>NUCLEOTIDE SEQUENCE [LARGE SCALE GENOMIC DNA]</scope>
    <source>
        <strain evidence="15">JCM 20706</strain>
    </source>
</reference>
<gene>
    <name evidence="14" type="ORF">FN961_05715</name>
</gene>
<dbReference type="PROSITE" id="PS00867">
    <property type="entry name" value="CPSASE_2"/>
    <property type="match status" value="1"/>
</dbReference>
<dbReference type="InterPro" id="IPR011764">
    <property type="entry name" value="Biotin_carboxylation_dom"/>
</dbReference>
<keyword evidence="15" id="KW-1185">Reference proteome</keyword>
<dbReference type="SUPFAM" id="SSF56059">
    <property type="entry name" value="Glutathione synthetase ATP-binding domain-like"/>
    <property type="match status" value="1"/>
</dbReference>
<comment type="subunit">
    <text evidence="3">Acetyl-CoA carboxylase is a heterohexamer of biotin carboxyl carrier protein, biotin carboxylase and the two subunits of carboxyl transferase in a 2:2 complex.</text>
</comment>
<keyword evidence="7 11" id="KW-0067">ATP-binding</keyword>
<dbReference type="FunFam" id="3.40.50.20:FF:000010">
    <property type="entry name" value="Propionyl-CoA carboxylase subunit alpha"/>
    <property type="match status" value="1"/>
</dbReference>
<proteinExistence type="predicted"/>
<evidence type="ECO:0000256" key="3">
    <source>
        <dbReference type="ARBA" id="ARBA00011750"/>
    </source>
</evidence>
<keyword evidence="8" id="KW-0092">Biotin</keyword>
<feature type="domain" description="ATP-grasp" evidence="12">
    <location>
        <begin position="119"/>
        <end position="318"/>
    </location>
</feature>
<evidence type="ECO:0000256" key="9">
    <source>
        <dbReference type="ARBA" id="ARBA00033786"/>
    </source>
</evidence>
<dbReference type="PROSITE" id="PS00866">
    <property type="entry name" value="CPSASE_1"/>
    <property type="match status" value="1"/>
</dbReference>
<evidence type="ECO:0000259" key="12">
    <source>
        <dbReference type="PROSITE" id="PS50975"/>
    </source>
</evidence>
<evidence type="ECO:0000256" key="5">
    <source>
        <dbReference type="ARBA" id="ARBA00022598"/>
    </source>
</evidence>
<sequence>MKKLLVASRGEIACRVIRAAKSMGISTVAIYSEADLGSLHCELADESFCVGPASPKESYLHQQTILDVALSANVDGIHPGYGFLAENSDFARRVVSENMLWIGPSPDCIDEMGDKDSARQIAKAANVPVLPGTDRFTIDDEPDLLGLASEIGFPLLVKATAGGGGIGMKLVTDPTKLTAVVESTANLAEQAFGDGTLYLERYVANARHIEIQIFGFGNGKAIHLHERECSIQRRFQKIIEESPAPNLAADVVAKMAIAAVSLAQHQNYQGAGTVEFVLDADTQNFYFLEMNTRIQVEHPVTEMVTGRDLVKMQISQSEGTQAVIEQGEIMTSGAAIECRLYAEDPSFHFIPSPGELTEFTIGANENARIDTGYRVGDSVTIHYDPMLAKLVVWGQDRTQAITQMMDLLNQSKVKGVKNNIAFLQATLKHPQFIDGMISTHFVDEHLNDLI</sequence>
<evidence type="ECO:0000313" key="15">
    <source>
        <dbReference type="Proteomes" id="UP000318126"/>
    </source>
</evidence>
<feature type="domain" description="Biotin carboxylation" evidence="13">
    <location>
        <begin position="1"/>
        <end position="447"/>
    </location>
</feature>
<comment type="catalytic activity">
    <reaction evidence="10">
        <text>N(6)-biotinyl-L-lysyl-[protein] + hydrogencarbonate + ATP = N(6)-carboxybiotinyl-L-lysyl-[protein] + ADP + phosphate + H(+)</text>
        <dbReference type="Rhea" id="RHEA:13501"/>
        <dbReference type="Rhea" id="RHEA-COMP:10505"/>
        <dbReference type="Rhea" id="RHEA-COMP:10506"/>
        <dbReference type="ChEBI" id="CHEBI:15378"/>
        <dbReference type="ChEBI" id="CHEBI:17544"/>
        <dbReference type="ChEBI" id="CHEBI:30616"/>
        <dbReference type="ChEBI" id="CHEBI:43474"/>
        <dbReference type="ChEBI" id="CHEBI:83144"/>
        <dbReference type="ChEBI" id="CHEBI:83145"/>
        <dbReference type="ChEBI" id="CHEBI:456216"/>
        <dbReference type="EC" id="6.3.4.14"/>
    </reaction>
</comment>
<dbReference type="InterPro" id="IPR011054">
    <property type="entry name" value="Rudment_hybrid_motif"/>
</dbReference>
<evidence type="ECO:0000256" key="7">
    <source>
        <dbReference type="ARBA" id="ARBA00022840"/>
    </source>
</evidence>
<dbReference type="SUPFAM" id="SSF51246">
    <property type="entry name" value="Rudiment single hybrid motif"/>
    <property type="match status" value="1"/>
</dbReference>
<dbReference type="InterPro" id="IPR005479">
    <property type="entry name" value="CPAse_ATP-bd"/>
</dbReference>
<evidence type="ECO:0000313" key="14">
    <source>
        <dbReference type="EMBL" id="TRY15332.1"/>
    </source>
</evidence>
<comment type="pathway">
    <text evidence="2">Lipid metabolism; malonyl-CoA biosynthesis; malonyl-CoA from acetyl-CoA: step 1/1.</text>
</comment>
<keyword evidence="6 11" id="KW-0547">Nucleotide-binding</keyword>
<dbReference type="GO" id="GO:0005524">
    <property type="term" value="F:ATP binding"/>
    <property type="evidence" value="ECO:0007669"/>
    <property type="project" value="UniProtKB-UniRule"/>
</dbReference>
<accession>A0A553JS96</accession>
<dbReference type="InterPro" id="IPR050856">
    <property type="entry name" value="Biotin_carboxylase_complex"/>
</dbReference>
<dbReference type="PANTHER" id="PTHR18866">
    <property type="entry name" value="CARBOXYLASE:PYRUVATE/ACETYL-COA/PROPIONYL-COA CARBOXYLASE"/>
    <property type="match status" value="1"/>
</dbReference>